<dbReference type="SUPFAM" id="SSF53335">
    <property type="entry name" value="S-adenosyl-L-methionine-dependent methyltransferases"/>
    <property type="match status" value="1"/>
</dbReference>
<dbReference type="GO" id="GO:0071885">
    <property type="term" value="F:N-terminal protein N-methyltransferase activity"/>
    <property type="evidence" value="ECO:0007669"/>
    <property type="project" value="UniProtKB-EC"/>
</dbReference>
<protein>
    <recommendedName>
        <fullName evidence="6">Alpha N-terminal protein methyltransferase 1</fullName>
        <ecNumber evidence="5">2.1.1.244</ecNumber>
    </recommendedName>
    <alternativeName>
        <fullName evidence="7">X-Pro-Lys N-terminal protein methyltransferase 1</fullName>
    </alternativeName>
</protein>
<dbReference type="Proteomes" id="UP000614350">
    <property type="component" value="Unassembled WGS sequence"/>
</dbReference>
<keyword evidence="4 11" id="KW-0949">S-adenosyl-L-methionine</keyword>
<evidence type="ECO:0000256" key="4">
    <source>
        <dbReference type="ARBA" id="ARBA00022691"/>
    </source>
</evidence>
<evidence type="ECO:0000256" key="11">
    <source>
        <dbReference type="PIRSR" id="PIRSR016958-1"/>
    </source>
</evidence>
<evidence type="ECO:0000256" key="1">
    <source>
        <dbReference type="ARBA" id="ARBA00009059"/>
    </source>
</evidence>
<dbReference type="PANTHER" id="PTHR12753">
    <property type="entry name" value="AD-003 - RELATED"/>
    <property type="match status" value="1"/>
</dbReference>
<comment type="similarity">
    <text evidence="1">Belongs to the methyltransferase superfamily. NTM1 family.</text>
</comment>
<evidence type="ECO:0000313" key="12">
    <source>
        <dbReference type="EMBL" id="KAF7393320.1"/>
    </source>
</evidence>
<dbReference type="EMBL" id="JACSEA010000009">
    <property type="protein sequence ID" value="KAF7393320.1"/>
    <property type="molecule type" value="Genomic_DNA"/>
</dbReference>
<dbReference type="GO" id="GO:0032259">
    <property type="term" value="P:methylation"/>
    <property type="evidence" value="ECO:0007669"/>
    <property type="project" value="UniProtKB-KW"/>
</dbReference>
<evidence type="ECO:0000256" key="2">
    <source>
        <dbReference type="ARBA" id="ARBA00022603"/>
    </source>
</evidence>
<evidence type="ECO:0000256" key="9">
    <source>
        <dbReference type="ARBA" id="ARBA00047885"/>
    </source>
</evidence>
<dbReference type="InterPro" id="IPR008576">
    <property type="entry name" value="MeTrfase_NTM1"/>
</dbReference>
<feature type="binding site" evidence="11">
    <location>
        <position position="135"/>
    </location>
    <ligand>
        <name>S-adenosyl-L-methionine</name>
        <dbReference type="ChEBI" id="CHEBI:59789"/>
    </ligand>
</feature>
<dbReference type="AlphaFoldDB" id="A0A834N2F4"/>
<comment type="catalytic activity">
    <reaction evidence="8">
        <text>N-terminal L-seryl-L-prolyl-L-lysyl-[protein] + 3 S-adenosyl-L-methionine = N-terminal N,N,N-trimethyl-L-seryl-L-prolyl-L-lysyl-[protein] + 3 S-adenosyl-L-homocysteine + 3 H(+)</text>
        <dbReference type="Rhea" id="RHEA:54724"/>
        <dbReference type="Rhea" id="RHEA-COMP:13789"/>
        <dbReference type="Rhea" id="RHEA-COMP:13973"/>
        <dbReference type="ChEBI" id="CHEBI:15378"/>
        <dbReference type="ChEBI" id="CHEBI:57856"/>
        <dbReference type="ChEBI" id="CHEBI:59789"/>
        <dbReference type="ChEBI" id="CHEBI:138061"/>
        <dbReference type="ChEBI" id="CHEBI:138317"/>
        <dbReference type="EC" id="2.1.1.244"/>
    </reaction>
</comment>
<dbReference type="GO" id="GO:0005737">
    <property type="term" value="C:cytoplasm"/>
    <property type="evidence" value="ECO:0007669"/>
    <property type="project" value="TreeGrafter"/>
</dbReference>
<feature type="binding site" evidence="11">
    <location>
        <position position="70"/>
    </location>
    <ligand>
        <name>S-adenosyl-L-methionine</name>
        <dbReference type="ChEBI" id="CHEBI:59789"/>
    </ligand>
</feature>
<reference evidence="12" key="1">
    <citation type="journal article" date="2020" name="G3 (Bethesda)">
        <title>High-Quality Assemblies for Three Invasive Social Wasps from the &lt;i&gt;Vespula&lt;/i&gt; Genus.</title>
        <authorList>
            <person name="Harrop T.W.R."/>
            <person name="Guhlin J."/>
            <person name="McLaughlin G.M."/>
            <person name="Permina E."/>
            <person name="Stockwell P."/>
            <person name="Gilligan J."/>
            <person name="Le Lec M.F."/>
            <person name="Gruber M.A.M."/>
            <person name="Quinn O."/>
            <person name="Lovegrove M."/>
            <person name="Duncan E.J."/>
            <person name="Remnant E.J."/>
            <person name="Van Eeckhoven J."/>
            <person name="Graham B."/>
            <person name="Knapp R.A."/>
            <person name="Langford K.W."/>
            <person name="Kronenberg Z."/>
            <person name="Press M.O."/>
            <person name="Eacker S.M."/>
            <person name="Wilson-Rankin E.E."/>
            <person name="Purcell J."/>
            <person name="Lester P.J."/>
            <person name="Dearden P.K."/>
        </authorList>
    </citation>
    <scope>NUCLEOTIDE SEQUENCE</scope>
    <source>
        <strain evidence="12">Marl-1</strain>
    </source>
</reference>
<keyword evidence="2" id="KW-0489">Methyltransferase</keyword>
<feature type="binding site" evidence="11">
    <location>
        <position position="75"/>
    </location>
    <ligand>
        <name>S-adenosyl-L-methionine</name>
        <dbReference type="ChEBI" id="CHEBI:59789"/>
    </ligand>
</feature>
<feature type="binding site" evidence="11">
    <location>
        <begin position="119"/>
        <end position="120"/>
    </location>
    <ligand>
        <name>S-adenosyl-L-methionine</name>
        <dbReference type="ChEBI" id="CHEBI:59789"/>
    </ligand>
</feature>
<gene>
    <name evidence="12" type="ORF">HZH66_009153</name>
</gene>
<proteinExistence type="inferred from homology"/>
<dbReference type="EC" id="2.1.1.244" evidence="5"/>
<evidence type="ECO:0000256" key="7">
    <source>
        <dbReference type="ARBA" id="ARBA00043129"/>
    </source>
</evidence>
<dbReference type="Gene3D" id="3.40.50.150">
    <property type="entry name" value="Vaccinia Virus protein VP39"/>
    <property type="match status" value="1"/>
</dbReference>
<comment type="catalytic activity">
    <reaction evidence="9">
        <text>N-terminal L-prolyl-L-prolyl-L-lysyl-[protein] + 2 S-adenosyl-L-methionine = N-terminal N,N-dimethyl-L-prolyl-L-prolyl-L-lysyl-[protein] + 2 S-adenosyl-L-homocysteine + 2 H(+)</text>
        <dbReference type="Rhea" id="RHEA:54736"/>
        <dbReference type="Rhea" id="RHEA-COMP:13787"/>
        <dbReference type="Rhea" id="RHEA-COMP:13974"/>
        <dbReference type="ChEBI" id="CHEBI:15378"/>
        <dbReference type="ChEBI" id="CHEBI:57856"/>
        <dbReference type="ChEBI" id="CHEBI:59789"/>
        <dbReference type="ChEBI" id="CHEBI:138059"/>
        <dbReference type="ChEBI" id="CHEBI:138318"/>
        <dbReference type="EC" id="2.1.1.244"/>
    </reaction>
</comment>
<accession>A0A834N2F4</accession>
<evidence type="ECO:0000256" key="10">
    <source>
        <dbReference type="ARBA" id="ARBA00048167"/>
    </source>
</evidence>
<comment type="catalytic activity">
    <reaction evidence="10">
        <text>N-terminal L-alanyl-L-prolyl-L-lysyl-[protein] + 3 S-adenosyl-L-methionine = N-terminal N,N,N-trimethyl-L-alanyl-L-prolyl-L-lysyl-[protein] + 3 S-adenosyl-L-homocysteine + 3 H(+)</text>
        <dbReference type="Rhea" id="RHEA:54712"/>
        <dbReference type="Rhea" id="RHEA-COMP:13785"/>
        <dbReference type="Rhea" id="RHEA-COMP:13971"/>
        <dbReference type="ChEBI" id="CHEBI:15378"/>
        <dbReference type="ChEBI" id="CHEBI:57856"/>
        <dbReference type="ChEBI" id="CHEBI:59789"/>
        <dbReference type="ChEBI" id="CHEBI:138057"/>
        <dbReference type="ChEBI" id="CHEBI:138315"/>
        <dbReference type="EC" id="2.1.1.244"/>
    </reaction>
</comment>
<evidence type="ECO:0000256" key="8">
    <source>
        <dbReference type="ARBA" id="ARBA00047306"/>
    </source>
</evidence>
<dbReference type="FunFam" id="3.40.50.150:FF:000025">
    <property type="entry name" value="N-terminal Xaa-Pro-Lys N-methyltransferase 1"/>
    <property type="match status" value="1"/>
</dbReference>
<sequence>MEEINDTELLDNRFYKASEKYWDRIPPTVDGMLGGFGFLSEKDIDGSSHFLFSLFELINPPSRQKALDCGAGIGRVTKNLLINHFESVDLLEQNPKFIETAKTYLSTCISRVDFHCSALQNFYPKPQKYDVIWCQWVLGYIRDDDLIEFLKNCVSGLKKKGVLVVKDNVTSSDTLEFDTTDSSVTRPYKDLVGIFEKAGLICIKKKLQRHMPSGLYPVYMFALKPKN</sequence>
<keyword evidence="13" id="KW-1185">Reference proteome</keyword>
<name>A0A834N2F4_VESVU</name>
<dbReference type="Pfam" id="PF05891">
    <property type="entry name" value="Methyltransf_PK"/>
    <property type="match status" value="1"/>
</dbReference>
<dbReference type="PANTHER" id="PTHR12753:SF0">
    <property type="entry name" value="ALPHA N-TERMINAL PROTEIN METHYLTRANSFERASE 1"/>
    <property type="match status" value="1"/>
</dbReference>
<dbReference type="InterPro" id="IPR029063">
    <property type="entry name" value="SAM-dependent_MTases_sf"/>
</dbReference>
<organism evidence="12 13">
    <name type="scientific">Vespula vulgaris</name>
    <name type="common">Yellow jacket</name>
    <name type="synonym">Wasp</name>
    <dbReference type="NCBI Taxonomy" id="7454"/>
    <lineage>
        <taxon>Eukaryota</taxon>
        <taxon>Metazoa</taxon>
        <taxon>Ecdysozoa</taxon>
        <taxon>Arthropoda</taxon>
        <taxon>Hexapoda</taxon>
        <taxon>Insecta</taxon>
        <taxon>Pterygota</taxon>
        <taxon>Neoptera</taxon>
        <taxon>Endopterygota</taxon>
        <taxon>Hymenoptera</taxon>
        <taxon>Apocrita</taxon>
        <taxon>Aculeata</taxon>
        <taxon>Vespoidea</taxon>
        <taxon>Vespidae</taxon>
        <taxon>Vespinae</taxon>
        <taxon>Vespula</taxon>
    </lineage>
</organism>
<evidence type="ECO:0000313" key="13">
    <source>
        <dbReference type="Proteomes" id="UP000614350"/>
    </source>
</evidence>
<evidence type="ECO:0000256" key="6">
    <source>
        <dbReference type="ARBA" id="ARBA00039449"/>
    </source>
</evidence>
<dbReference type="PIRSF" id="PIRSF016958">
    <property type="entry name" value="DUF858_MeTrfase_lik"/>
    <property type="match status" value="1"/>
</dbReference>
<evidence type="ECO:0000256" key="3">
    <source>
        <dbReference type="ARBA" id="ARBA00022679"/>
    </source>
</evidence>
<evidence type="ECO:0000256" key="5">
    <source>
        <dbReference type="ARBA" id="ARBA00039112"/>
    </source>
</evidence>
<keyword evidence="3" id="KW-0808">Transferase</keyword>
<dbReference type="CDD" id="cd02440">
    <property type="entry name" value="AdoMet_MTases"/>
    <property type="match status" value="1"/>
</dbReference>
<comment type="caution">
    <text evidence="12">The sequence shown here is derived from an EMBL/GenBank/DDBJ whole genome shotgun (WGS) entry which is preliminary data.</text>
</comment>